<dbReference type="PANTHER" id="PTHR43744:SF12">
    <property type="entry name" value="ABC TRANSPORTER PERMEASE PROTEIN MG189-RELATED"/>
    <property type="match status" value="1"/>
</dbReference>
<dbReference type="CDD" id="cd06261">
    <property type="entry name" value="TM_PBP2"/>
    <property type="match status" value="1"/>
</dbReference>
<dbReference type="InterPro" id="IPR035906">
    <property type="entry name" value="MetI-like_sf"/>
</dbReference>
<sequence length="291" mass="32245">MNTKRMNINQKTVRMHMKGDGKARGFSRTLLILYCAVIVFPIIFVVMTSFKSTSEFYTNVWGLPQHVAWENYATAWNDAKIGQYMLNSVIIVSIVLIVSLIVGALAGYALSRFRIKHAEIIMLAILACTMLPSESVIMPLYLITSKIGLIGSRMSLIIPYIAWGLPMTIYIFRNFFDTIPNELLEAARIDGCTEVQTFTKVAIPLMLPAIATNAILIFVAWWGELLWATVALASSSMKTIPIGMVSFSAQFGTNWGPMCAAICIILIPLVVFFCFVQKYFVQGLTGGAVKG</sequence>
<evidence type="ECO:0000313" key="10">
    <source>
        <dbReference type="Proteomes" id="UP000034076"/>
    </source>
</evidence>
<keyword evidence="5 7" id="KW-1133">Transmembrane helix</keyword>
<evidence type="ECO:0000256" key="4">
    <source>
        <dbReference type="ARBA" id="ARBA00022692"/>
    </source>
</evidence>
<feature type="domain" description="ABC transmembrane type-1" evidence="8">
    <location>
        <begin position="85"/>
        <end position="276"/>
    </location>
</feature>
<dbReference type="RefSeq" id="WP_052740620.1">
    <property type="nucleotide sequence ID" value="NZ_LAYJ01000131.1"/>
</dbReference>
<feature type="transmembrane region" description="Helical" evidence="7">
    <location>
        <begin position="154"/>
        <end position="172"/>
    </location>
</feature>
<evidence type="ECO:0000256" key="1">
    <source>
        <dbReference type="ARBA" id="ARBA00004651"/>
    </source>
</evidence>
<keyword evidence="2 7" id="KW-0813">Transport</keyword>
<keyword evidence="10" id="KW-1185">Reference proteome</keyword>
<dbReference type="OrthoDB" id="42677at2"/>
<keyword evidence="6 7" id="KW-0472">Membrane</keyword>
<evidence type="ECO:0000256" key="7">
    <source>
        <dbReference type="RuleBase" id="RU363032"/>
    </source>
</evidence>
<evidence type="ECO:0000256" key="6">
    <source>
        <dbReference type="ARBA" id="ARBA00023136"/>
    </source>
</evidence>
<feature type="transmembrane region" description="Helical" evidence="7">
    <location>
        <begin position="84"/>
        <end position="108"/>
    </location>
</feature>
<evidence type="ECO:0000259" key="8">
    <source>
        <dbReference type="PROSITE" id="PS50928"/>
    </source>
</evidence>
<name>A0A0M2NB26_9FIRM</name>
<evidence type="ECO:0000313" key="9">
    <source>
        <dbReference type="EMBL" id="KKI49699.1"/>
    </source>
</evidence>
<proteinExistence type="inferred from homology"/>
<evidence type="ECO:0000256" key="2">
    <source>
        <dbReference type="ARBA" id="ARBA00022448"/>
    </source>
</evidence>
<comment type="similarity">
    <text evidence="7">Belongs to the binding-protein-dependent transport system permease family.</text>
</comment>
<dbReference type="Gene3D" id="1.10.3720.10">
    <property type="entry name" value="MetI-like"/>
    <property type="match status" value="1"/>
</dbReference>
<comment type="subcellular location">
    <subcellularLocation>
        <location evidence="1 7">Cell membrane</location>
        <topology evidence="1 7">Multi-pass membrane protein</topology>
    </subcellularLocation>
</comment>
<protein>
    <submittedName>
        <fullName evidence="9">Maltose/maltodextrin ABC transporter, permease protein MalG</fullName>
    </submittedName>
</protein>
<gene>
    <name evidence="9" type="ORF">CHK_2921</name>
</gene>
<evidence type="ECO:0000256" key="5">
    <source>
        <dbReference type="ARBA" id="ARBA00022989"/>
    </source>
</evidence>
<feature type="transmembrane region" description="Helical" evidence="7">
    <location>
        <begin position="31"/>
        <end position="50"/>
    </location>
</feature>
<keyword evidence="3" id="KW-1003">Cell membrane</keyword>
<evidence type="ECO:0000256" key="3">
    <source>
        <dbReference type="ARBA" id="ARBA00022475"/>
    </source>
</evidence>
<dbReference type="SUPFAM" id="SSF161098">
    <property type="entry name" value="MetI-like"/>
    <property type="match status" value="1"/>
</dbReference>
<feature type="transmembrane region" description="Helical" evidence="7">
    <location>
        <begin position="255"/>
        <end position="276"/>
    </location>
</feature>
<dbReference type="AlphaFoldDB" id="A0A0M2NB26"/>
<comment type="caution">
    <text evidence="9">The sequence shown here is derived from an EMBL/GenBank/DDBJ whole genome shotgun (WGS) entry which is preliminary data.</text>
</comment>
<accession>A0A0M2NB26</accession>
<dbReference type="STRING" id="270498.CHK_2921"/>
<dbReference type="Proteomes" id="UP000034076">
    <property type="component" value="Unassembled WGS sequence"/>
</dbReference>
<dbReference type="GO" id="GO:0005886">
    <property type="term" value="C:plasma membrane"/>
    <property type="evidence" value="ECO:0007669"/>
    <property type="project" value="UniProtKB-SubCell"/>
</dbReference>
<dbReference type="EMBL" id="LAYJ01000131">
    <property type="protein sequence ID" value="KKI49699.1"/>
    <property type="molecule type" value="Genomic_DNA"/>
</dbReference>
<dbReference type="Pfam" id="PF00528">
    <property type="entry name" value="BPD_transp_1"/>
    <property type="match status" value="1"/>
</dbReference>
<feature type="transmembrane region" description="Helical" evidence="7">
    <location>
        <begin position="120"/>
        <end position="142"/>
    </location>
</feature>
<dbReference type="PROSITE" id="PS50928">
    <property type="entry name" value="ABC_TM1"/>
    <property type="match status" value="1"/>
</dbReference>
<reference evidence="9 10" key="1">
    <citation type="submission" date="2015-04" db="EMBL/GenBank/DDBJ databases">
        <title>Draft genome sequence of bacteremic isolate Catabacter hongkongensis type strain HKU16T.</title>
        <authorList>
            <person name="Lau S.K."/>
            <person name="Teng J.L."/>
            <person name="Huang Y."/>
            <person name="Curreem S.O."/>
            <person name="Tsui S.K."/>
            <person name="Woo P.C."/>
        </authorList>
    </citation>
    <scope>NUCLEOTIDE SEQUENCE [LARGE SCALE GENOMIC DNA]</scope>
    <source>
        <strain evidence="9 10">HKU16</strain>
    </source>
</reference>
<organism evidence="9 10">
    <name type="scientific">Christensenella hongkongensis</name>
    <dbReference type="NCBI Taxonomy" id="270498"/>
    <lineage>
        <taxon>Bacteria</taxon>
        <taxon>Bacillati</taxon>
        <taxon>Bacillota</taxon>
        <taxon>Clostridia</taxon>
        <taxon>Christensenellales</taxon>
        <taxon>Christensenellaceae</taxon>
        <taxon>Christensenella</taxon>
    </lineage>
</organism>
<dbReference type="InterPro" id="IPR000515">
    <property type="entry name" value="MetI-like"/>
</dbReference>
<dbReference type="PANTHER" id="PTHR43744">
    <property type="entry name" value="ABC TRANSPORTER PERMEASE PROTEIN MG189-RELATED-RELATED"/>
    <property type="match status" value="1"/>
</dbReference>
<keyword evidence="4 7" id="KW-0812">Transmembrane</keyword>
<dbReference type="GO" id="GO:0055085">
    <property type="term" value="P:transmembrane transport"/>
    <property type="evidence" value="ECO:0007669"/>
    <property type="project" value="InterPro"/>
</dbReference>